<dbReference type="GO" id="GO:0005886">
    <property type="term" value="C:plasma membrane"/>
    <property type="evidence" value="ECO:0007669"/>
    <property type="project" value="TreeGrafter"/>
</dbReference>
<dbReference type="Gene3D" id="1.20.1070.10">
    <property type="entry name" value="Rhodopsin 7-helix transmembrane proteins"/>
    <property type="match status" value="1"/>
</dbReference>
<feature type="transmembrane region" description="Helical" evidence="10">
    <location>
        <begin position="305"/>
        <end position="327"/>
    </location>
</feature>
<dbReference type="PROSITE" id="PS50262">
    <property type="entry name" value="G_PROTEIN_RECEP_F1_2"/>
    <property type="match status" value="1"/>
</dbReference>
<keyword evidence="2 8" id="KW-0812">Transmembrane</keyword>
<evidence type="ECO:0000313" key="13">
    <source>
        <dbReference type="RefSeq" id="XP_031572768.1"/>
    </source>
</evidence>
<feature type="domain" description="G-protein coupled receptors family 1 profile" evidence="11">
    <location>
        <begin position="62"/>
        <end position="324"/>
    </location>
</feature>
<evidence type="ECO:0000256" key="5">
    <source>
        <dbReference type="ARBA" id="ARBA00023136"/>
    </source>
</evidence>
<proteinExistence type="inferred from homology"/>
<accession>A0A6P8IZ34</accession>
<feature type="transmembrane region" description="Helical" evidence="10">
    <location>
        <begin position="49"/>
        <end position="71"/>
    </location>
</feature>
<evidence type="ECO:0000313" key="14">
    <source>
        <dbReference type="RefSeq" id="XP_031572769.1"/>
    </source>
</evidence>
<reference evidence="13 14" key="1">
    <citation type="submission" date="2025-04" db="UniProtKB">
        <authorList>
            <consortium name="RefSeq"/>
        </authorList>
    </citation>
    <scope>IDENTIFICATION</scope>
    <source>
        <tissue evidence="13 14">Tentacle</tissue>
    </source>
</reference>
<dbReference type="PRINTS" id="PR00237">
    <property type="entry name" value="GPCRRHODOPSN"/>
</dbReference>
<evidence type="ECO:0000256" key="6">
    <source>
        <dbReference type="ARBA" id="ARBA00023170"/>
    </source>
</evidence>
<keyword evidence="7 8" id="KW-0807">Transducer</keyword>
<dbReference type="PROSITE" id="PS00237">
    <property type="entry name" value="G_PROTEIN_RECEP_F1_1"/>
    <property type="match status" value="1"/>
</dbReference>
<feature type="transmembrane region" description="Helical" evidence="10">
    <location>
        <begin position="218"/>
        <end position="241"/>
    </location>
</feature>
<dbReference type="RefSeq" id="XP_031572769.1">
    <property type="nucleotide sequence ID" value="XM_031716909.1"/>
</dbReference>
<evidence type="ECO:0000313" key="15">
    <source>
        <dbReference type="RefSeq" id="XP_031572770.1"/>
    </source>
</evidence>
<evidence type="ECO:0000256" key="1">
    <source>
        <dbReference type="ARBA" id="ARBA00004141"/>
    </source>
</evidence>
<dbReference type="RefSeq" id="XP_031572768.1">
    <property type="nucleotide sequence ID" value="XM_031716908.1"/>
</dbReference>
<dbReference type="PANTHER" id="PTHR45695:SF9">
    <property type="entry name" value="LEUCOKININ RECEPTOR"/>
    <property type="match status" value="1"/>
</dbReference>
<keyword evidence="3 10" id="KW-1133">Transmembrane helix</keyword>
<comment type="similarity">
    <text evidence="8">Belongs to the G-protein coupled receptor 1 family.</text>
</comment>
<gene>
    <name evidence="13 14 15 16 17 18" type="primary">LOC116306810</name>
</gene>
<dbReference type="OrthoDB" id="5975505at2759"/>
<evidence type="ECO:0000256" key="3">
    <source>
        <dbReference type="ARBA" id="ARBA00022989"/>
    </source>
</evidence>
<evidence type="ECO:0000256" key="4">
    <source>
        <dbReference type="ARBA" id="ARBA00023040"/>
    </source>
</evidence>
<dbReference type="FunFam" id="1.20.1070.10:FF:000291">
    <property type="entry name" value="Predicted protein"/>
    <property type="match status" value="1"/>
</dbReference>
<evidence type="ECO:0000256" key="8">
    <source>
        <dbReference type="RuleBase" id="RU000688"/>
    </source>
</evidence>
<evidence type="ECO:0000256" key="10">
    <source>
        <dbReference type="SAM" id="Phobius"/>
    </source>
</evidence>
<keyword evidence="5 10" id="KW-0472">Membrane</keyword>
<dbReference type="SUPFAM" id="SSF81321">
    <property type="entry name" value="Family A G protein-coupled receptor-like"/>
    <property type="match status" value="1"/>
</dbReference>
<sequence length="409" mass="46005">MPLVPTFNLSSNITNSSPNASAPPFDYMKTCSKFLNLREETPTESGLKVAAYAVAFMLAMIGNILVIVIVLRKNHLKTTTNLFIVNMAFSDVLMALVCMPTTMYSIASKNLGQSITGIAGLIMCKSLPFLQGLAVAVSILTLSTLAADRFLAIVYPFENFISKSRAKILIGLVWFVGFAFNAPLIYAMKFYFEEGRWYCHERWAPVFDENKAARDYTVVLFVFLYAIPLILVTFFYTALIRELWRGKSLHSNKTRALTENKAVLKMVFTVIVAFAICWLPVHVNMFIVLFSNDIMINICGMRPTIIFIGWFLAHVNSSINPIIYFIFNENFRREVVKMMVNIRDFSLRRKRSSRDIPLPVNRRGTTTQNTHNISLSSNEENHTGKNNEAFEMVSENGAAAANGSANLAT</sequence>
<name>A0A6P8IZ34_ACTTE</name>
<feature type="region of interest" description="Disordered" evidence="9">
    <location>
        <begin position="356"/>
        <end position="383"/>
    </location>
</feature>
<dbReference type="Pfam" id="PF00001">
    <property type="entry name" value="7tm_1"/>
    <property type="match status" value="1"/>
</dbReference>
<dbReference type="RefSeq" id="XP_031572771.1">
    <property type="nucleotide sequence ID" value="XM_031716911.1"/>
</dbReference>
<feature type="compositionally biased region" description="Polar residues" evidence="9">
    <location>
        <begin position="363"/>
        <end position="378"/>
    </location>
</feature>
<feature type="transmembrane region" description="Helical" evidence="10">
    <location>
        <begin position="83"/>
        <end position="107"/>
    </location>
</feature>
<keyword evidence="4 8" id="KW-0297">G-protein coupled receptor</keyword>
<dbReference type="InterPro" id="IPR000276">
    <property type="entry name" value="GPCR_Rhodpsn"/>
</dbReference>
<keyword evidence="6 8" id="KW-0675">Receptor</keyword>
<dbReference type="InterPro" id="IPR017452">
    <property type="entry name" value="GPCR_Rhodpsn_7TM"/>
</dbReference>
<feature type="transmembrane region" description="Helical" evidence="10">
    <location>
        <begin position="262"/>
        <end position="281"/>
    </location>
</feature>
<evidence type="ECO:0000259" key="11">
    <source>
        <dbReference type="PROSITE" id="PS50262"/>
    </source>
</evidence>
<evidence type="ECO:0000313" key="17">
    <source>
        <dbReference type="RefSeq" id="XP_031572772.1"/>
    </source>
</evidence>
<evidence type="ECO:0000313" key="18">
    <source>
        <dbReference type="RefSeq" id="XP_031572774.1"/>
    </source>
</evidence>
<dbReference type="GO" id="GO:0004930">
    <property type="term" value="F:G protein-coupled receptor activity"/>
    <property type="evidence" value="ECO:0007669"/>
    <property type="project" value="UniProtKB-KW"/>
</dbReference>
<evidence type="ECO:0000256" key="9">
    <source>
        <dbReference type="SAM" id="MobiDB-lite"/>
    </source>
</evidence>
<dbReference type="KEGG" id="aten:116306810"/>
<dbReference type="Proteomes" id="UP000515163">
    <property type="component" value="Unplaced"/>
</dbReference>
<comment type="subcellular location">
    <subcellularLocation>
        <location evidence="1">Membrane</location>
        <topology evidence="1">Multi-pass membrane protein</topology>
    </subcellularLocation>
</comment>
<dbReference type="PANTHER" id="PTHR45695">
    <property type="entry name" value="LEUCOKININ RECEPTOR-RELATED"/>
    <property type="match status" value="1"/>
</dbReference>
<keyword evidence="12" id="KW-1185">Reference proteome</keyword>
<evidence type="ECO:0000256" key="2">
    <source>
        <dbReference type="ARBA" id="ARBA00022692"/>
    </source>
</evidence>
<dbReference type="RefSeq" id="XP_031572770.1">
    <property type="nucleotide sequence ID" value="XM_031716910.1"/>
</dbReference>
<evidence type="ECO:0000313" key="12">
    <source>
        <dbReference type="Proteomes" id="UP000515163"/>
    </source>
</evidence>
<feature type="transmembrane region" description="Helical" evidence="10">
    <location>
        <begin position="168"/>
        <end position="188"/>
    </location>
</feature>
<dbReference type="AlphaFoldDB" id="A0A6P8IZ34"/>
<evidence type="ECO:0000313" key="16">
    <source>
        <dbReference type="RefSeq" id="XP_031572771.1"/>
    </source>
</evidence>
<protein>
    <submittedName>
        <fullName evidence="13 14">QRFP-like peptide receptor</fullName>
    </submittedName>
</protein>
<dbReference type="RefSeq" id="XP_031572772.1">
    <property type="nucleotide sequence ID" value="XM_031716912.1"/>
</dbReference>
<dbReference type="RefSeq" id="XP_031572774.1">
    <property type="nucleotide sequence ID" value="XM_031716914.1"/>
</dbReference>
<feature type="transmembrane region" description="Helical" evidence="10">
    <location>
        <begin position="127"/>
        <end position="147"/>
    </location>
</feature>
<evidence type="ECO:0000256" key="7">
    <source>
        <dbReference type="ARBA" id="ARBA00023224"/>
    </source>
</evidence>
<dbReference type="SMART" id="SM01381">
    <property type="entry name" value="7TM_GPCR_Srsx"/>
    <property type="match status" value="1"/>
</dbReference>
<organism evidence="12 16">
    <name type="scientific">Actinia tenebrosa</name>
    <name type="common">Australian red waratah sea anemone</name>
    <dbReference type="NCBI Taxonomy" id="6105"/>
    <lineage>
        <taxon>Eukaryota</taxon>
        <taxon>Metazoa</taxon>
        <taxon>Cnidaria</taxon>
        <taxon>Anthozoa</taxon>
        <taxon>Hexacorallia</taxon>
        <taxon>Actiniaria</taxon>
        <taxon>Actiniidae</taxon>
        <taxon>Actinia</taxon>
    </lineage>
</organism>
<dbReference type="GeneID" id="116306810"/>